<feature type="compositionally biased region" description="Low complexity" evidence="1">
    <location>
        <begin position="405"/>
        <end position="421"/>
    </location>
</feature>
<feature type="region of interest" description="Disordered" evidence="1">
    <location>
        <begin position="395"/>
        <end position="421"/>
    </location>
</feature>
<feature type="compositionally biased region" description="Polar residues" evidence="1">
    <location>
        <begin position="395"/>
        <end position="404"/>
    </location>
</feature>
<dbReference type="AlphaFoldDB" id="A0A9D4TJ05"/>
<feature type="compositionally biased region" description="Polar residues" evidence="1">
    <location>
        <begin position="64"/>
        <end position="74"/>
    </location>
</feature>
<evidence type="ECO:0000256" key="1">
    <source>
        <dbReference type="SAM" id="MobiDB-lite"/>
    </source>
</evidence>
<accession>A0A9D4TJ05</accession>
<name>A0A9D4TJ05_CHLVU</name>
<feature type="region of interest" description="Disordered" evidence="1">
    <location>
        <begin position="94"/>
        <end position="138"/>
    </location>
</feature>
<sequence length="421" mass="43333">MAPKLEGQGGASTTAHQQHDAPLEAAGDLADRQRRLLAGSRAATAAKPPLGSSAATLPRAAAQRTDSSSTSNPESPADVAALAAAVVADSLQTATSSSCPATPPGDTATSSSGRGAGSCGRGAASPSPPSPAPSSLSQADAVDLALALSAAEAAAAADQVTSLRRRSSVEVPAIVERLKQRPLTGQVVAWGWDAAAVLSGVRRTMPAQLFSTLWPATEACVYNRMMPQDVLEMLESWLTLMQLCPRHFRLAKGVAEPLATYALPPAVKRMGEKQLAQLAQLAHDIALHRSDAGMQTMSTAVQQGSSPRDLMQPVFALVAAEAAWRCSNTARYVSAETVSSVLLAAPAWSWRVVRHRDSQALAALKLATAAALEELLPHSPQDLRLSPAYGKLKTASSGTLGSRDSSFSTGAGLASTGAAAP</sequence>
<evidence type="ECO:0000313" key="2">
    <source>
        <dbReference type="EMBL" id="KAI3426856.1"/>
    </source>
</evidence>
<keyword evidence="3" id="KW-1185">Reference proteome</keyword>
<dbReference type="EMBL" id="SIDB01000010">
    <property type="protein sequence ID" value="KAI3426856.1"/>
    <property type="molecule type" value="Genomic_DNA"/>
</dbReference>
<dbReference type="OrthoDB" id="514140at2759"/>
<dbReference type="Proteomes" id="UP001055712">
    <property type="component" value="Unassembled WGS sequence"/>
</dbReference>
<organism evidence="2 3">
    <name type="scientific">Chlorella vulgaris</name>
    <name type="common">Green alga</name>
    <dbReference type="NCBI Taxonomy" id="3077"/>
    <lineage>
        <taxon>Eukaryota</taxon>
        <taxon>Viridiplantae</taxon>
        <taxon>Chlorophyta</taxon>
        <taxon>core chlorophytes</taxon>
        <taxon>Trebouxiophyceae</taxon>
        <taxon>Chlorellales</taxon>
        <taxon>Chlorellaceae</taxon>
        <taxon>Chlorella clade</taxon>
        <taxon>Chlorella</taxon>
    </lineage>
</organism>
<proteinExistence type="predicted"/>
<gene>
    <name evidence="2" type="ORF">D9Q98_006802</name>
</gene>
<comment type="caution">
    <text evidence="2">The sequence shown here is derived from an EMBL/GenBank/DDBJ whole genome shotgun (WGS) entry which is preliminary data.</text>
</comment>
<feature type="region of interest" description="Disordered" evidence="1">
    <location>
        <begin position="1"/>
        <end position="77"/>
    </location>
</feature>
<reference evidence="2" key="2">
    <citation type="submission" date="2020-11" db="EMBL/GenBank/DDBJ databases">
        <authorList>
            <person name="Cecchin M."/>
            <person name="Marcolungo L."/>
            <person name="Rossato M."/>
            <person name="Girolomoni L."/>
            <person name="Cosentino E."/>
            <person name="Cuine S."/>
            <person name="Li-Beisson Y."/>
            <person name="Delledonne M."/>
            <person name="Ballottari M."/>
        </authorList>
    </citation>
    <scope>NUCLEOTIDE SEQUENCE</scope>
    <source>
        <strain evidence="2">211/11P</strain>
        <tissue evidence="2">Whole cell</tissue>
    </source>
</reference>
<protein>
    <submittedName>
        <fullName evidence="2">Uncharacterized protein</fullName>
    </submittedName>
</protein>
<evidence type="ECO:0000313" key="3">
    <source>
        <dbReference type="Proteomes" id="UP001055712"/>
    </source>
</evidence>
<reference evidence="2" key="1">
    <citation type="journal article" date="2019" name="Plant J.">
        <title>Chlorella vulgaris genome assembly and annotation reveals the molecular basis for metabolic acclimation to high light conditions.</title>
        <authorList>
            <person name="Cecchin M."/>
            <person name="Marcolungo L."/>
            <person name="Rossato M."/>
            <person name="Girolomoni L."/>
            <person name="Cosentino E."/>
            <person name="Cuine S."/>
            <person name="Li-Beisson Y."/>
            <person name="Delledonne M."/>
            <person name="Ballottari M."/>
        </authorList>
    </citation>
    <scope>NUCLEOTIDE SEQUENCE</scope>
    <source>
        <strain evidence="2">211/11P</strain>
    </source>
</reference>